<evidence type="ECO:0000256" key="3">
    <source>
        <dbReference type="ARBA" id="ARBA00022729"/>
    </source>
</evidence>
<dbReference type="GO" id="GO:0005524">
    <property type="term" value="F:ATP binding"/>
    <property type="evidence" value="ECO:0007669"/>
    <property type="project" value="UniProtKB-KW"/>
</dbReference>
<feature type="region of interest" description="Disordered" evidence="10">
    <location>
        <begin position="438"/>
        <end position="461"/>
    </location>
</feature>
<dbReference type="GO" id="GO:0009738">
    <property type="term" value="P:abscisic acid-activated signaling pathway"/>
    <property type="evidence" value="ECO:0007669"/>
    <property type="project" value="EnsemblPlants"/>
</dbReference>
<keyword evidence="2" id="KW-0812">Transmembrane</keyword>
<dbReference type="InterPro" id="IPR050528">
    <property type="entry name" value="L-type_Lectin-RKs"/>
</dbReference>
<feature type="chain" id="PRO_5002257407" description="Protein kinase domain-containing protein" evidence="11">
    <location>
        <begin position="29"/>
        <end position="635"/>
    </location>
</feature>
<dbReference type="SUPFAM" id="SSF56112">
    <property type="entry name" value="Protein kinase-like (PK-like)"/>
    <property type="match status" value="1"/>
</dbReference>
<evidence type="ECO:0000256" key="1">
    <source>
        <dbReference type="ARBA" id="ARBA00004479"/>
    </source>
</evidence>
<evidence type="ECO:0000256" key="8">
    <source>
        <dbReference type="ARBA" id="ARBA00023136"/>
    </source>
</evidence>
<accession>A0A0D3AZA5</accession>
<dbReference type="Proteomes" id="UP000032141">
    <property type="component" value="Chromosome C3"/>
</dbReference>
<reference evidence="14" key="2">
    <citation type="submission" date="2015-03" db="UniProtKB">
        <authorList>
            <consortium name="EnsemblPlants"/>
        </authorList>
    </citation>
    <scope>IDENTIFICATION</scope>
</reference>
<dbReference type="GO" id="GO:0004672">
    <property type="term" value="F:protein kinase activity"/>
    <property type="evidence" value="ECO:0007669"/>
    <property type="project" value="InterPro"/>
</dbReference>
<dbReference type="GO" id="GO:0002221">
    <property type="term" value="P:pattern recognition receptor signaling pathway"/>
    <property type="evidence" value="ECO:0007669"/>
    <property type="project" value="EnsemblPlants"/>
</dbReference>
<sequence>MDTARKLTVLLVPLLFGLFLVPSVPVRATTEFTFRGFKGNKSAIRIAGEAAVIKPDGLLRLTNRASNVTGTAFYHKPVRLLETNRIATRVGSFSTRFVFVIIPSSSSSGGFGFTFTLSPTPNRPNAGSAQYLGVLNKENNGDPRNHVFAVEFDTVQGSGDDTDKIGNDIGLNFNNRTSDFQEPVVYYQKDDPNKREDFELESGNPIQALLSYDGATQTLNVTIPKLLDVVQEEMYVGFTAATGKGDQSSDHYLMGWSFSSVGENPIAATLDLSELPPPPRFDSGFIGRYGHHACVALLLRHVQKATATRRDSGRLGNRSSSQIQIQRSLRSHRRIQGGWDHRNRRFRNEDHSKQQARCSRIYGGDRESRAREASKPRESPRMVQTQNRSSADLRLHPQRQLGLAALQCSTEKRRRFAVERAFRDRQRNRVGFVVSPRRVGTDRGSQRRETKQRSDRIQHEPEIGRFRTSEALRTRIADRDNGTIGYVAPELARNGKPSSASDAYAFGVLLLEIVCGRKPTDSGTFFLVDWVMGLHARGEILSAIDPRLGSDYDGEEARVALAVGLLCCHQNPASRPSMRGVLRFLNGEIDGDWGYSKSSRSDFGSKFVPSSSSKASSSSSFVTRITSTSRVTSGG</sequence>
<feature type="compositionally biased region" description="Basic and acidic residues" evidence="10">
    <location>
        <begin position="439"/>
        <end position="461"/>
    </location>
</feature>
<dbReference type="Gene3D" id="2.60.120.200">
    <property type="match status" value="1"/>
</dbReference>
<evidence type="ECO:0000259" key="12">
    <source>
        <dbReference type="Pfam" id="PF00139"/>
    </source>
</evidence>
<keyword evidence="3 11" id="KW-0732">Signal</keyword>
<dbReference type="CDD" id="cd06899">
    <property type="entry name" value="lectin_legume_LecRK_Arcelin_ConA"/>
    <property type="match status" value="1"/>
</dbReference>
<feature type="compositionally biased region" description="Low complexity" evidence="10">
    <location>
        <begin position="318"/>
        <end position="328"/>
    </location>
</feature>
<evidence type="ECO:0000256" key="6">
    <source>
        <dbReference type="ARBA" id="ARBA00022840"/>
    </source>
</evidence>
<keyword evidence="4" id="KW-0430">Lectin</keyword>
<feature type="compositionally biased region" description="Basic and acidic residues" evidence="10">
    <location>
        <begin position="363"/>
        <end position="380"/>
    </location>
</feature>
<dbReference type="Pfam" id="PF00139">
    <property type="entry name" value="Lectin_legB"/>
    <property type="match status" value="1"/>
</dbReference>
<evidence type="ECO:0000256" key="7">
    <source>
        <dbReference type="ARBA" id="ARBA00022989"/>
    </source>
</evidence>
<dbReference type="SMR" id="A0A0D3AZA5"/>
<evidence type="ECO:0000256" key="10">
    <source>
        <dbReference type="SAM" id="MobiDB-lite"/>
    </source>
</evidence>
<evidence type="ECO:0000256" key="2">
    <source>
        <dbReference type="ARBA" id="ARBA00022692"/>
    </source>
</evidence>
<evidence type="ECO:0000256" key="9">
    <source>
        <dbReference type="ARBA" id="ARBA00023170"/>
    </source>
</evidence>
<dbReference type="GO" id="GO:0009845">
    <property type="term" value="P:seed germination"/>
    <property type="evidence" value="ECO:0007669"/>
    <property type="project" value="EnsemblPlants"/>
</dbReference>
<evidence type="ECO:0008006" key="16">
    <source>
        <dbReference type="Google" id="ProtNLM"/>
    </source>
</evidence>
<keyword evidence="8" id="KW-0472">Membrane</keyword>
<proteinExistence type="predicted"/>
<feature type="compositionally biased region" description="Low complexity" evidence="10">
    <location>
        <begin position="610"/>
        <end position="635"/>
    </location>
</feature>
<comment type="subcellular location">
    <subcellularLocation>
        <location evidence="1">Membrane</location>
        <topology evidence="1">Single-pass type I membrane protein</topology>
    </subcellularLocation>
</comment>
<dbReference type="GO" id="GO:0005886">
    <property type="term" value="C:plasma membrane"/>
    <property type="evidence" value="ECO:0007669"/>
    <property type="project" value="EnsemblPlants"/>
</dbReference>
<dbReference type="Gene3D" id="1.10.510.10">
    <property type="entry name" value="Transferase(Phosphotransferase) domain 1"/>
    <property type="match status" value="1"/>
</dbReference>
<dbReference type="EnsemblPlants" id="Bo3g001400.1">
    <property type="protein sequence ID" value="Bo3g001400.1"/>
    <property type="gene ID" value="Bo3g001400"/>
</dbReference>
<dbReference type="AlphaFoldDB" id="A0A0D3AZA5"/>
<reference evidence="14 15" key="1">
    <citation type="journal article" date="2014" name="Genome Biol.">
        <title>Transcriptome and methylome profiling reveals relics of genome dominance in the mesopolyploid Brassica oleracea.</title>
        <authorList>
            <person name="Parkin I.A."/>
            <person name="Koh C."/>
            <person name="Tang H."/>
            <person name="Robinson S.J."/>
            <person name="Kagale S."/>
            <person name="Clarke W.E."/>
            <person name="Town C.D."/>
            <person name="Nixon J."/>
            <person name="Krishnakumar V."/>
            <person name="Bidwell S.L."/>
            <person name="Denoeud F."/>
            <person name="Belcram H."/>
            <person name="Links M.G."/>
            <person name="Just J."/>
            <person name="Clarke C."/>
            <person name="Bender T."/>
            <person name="Huebert T."/>
            <person name="Mason A.S."/>
            <person name="Pires J.C."/>
            <person name="Barker G."/>
            <person name="Moore J."/>
            <person name="Walley P.G."/>
            <person name="Manoli S."/>
            <person name="Batley J."/>
            <person name="Edwards D."/>
            <person name="Nelson M.N."/>
            <person name="Wang X."/>
            <person name="Paterson A.H."/>
            <person name="King G."/>
            <person name="Bancroft I."/>
            <person name="Chalhoub B."/>
            <person name="Sharpe A.G."/>
        </authorList>
    </citation>
    <scope>NUCLEOTIDE SEQUENCE</scope>
    <source>
        <strain evidence="14 15">cv. TO1000</strain>
    </source>
</reference>
<protein>
    <recommendedName>
        <fullName evidence="16">Protein kinase domain-containing protein</fullName>
    </recommendedName>
</protein>
<feature type="signal peptide" evidence="11">
    <location>
        <begin position="1"/>
        <end position="28"/>
    </location>
</feature>
<dbReference type="InterPro" id="IPR001245">
    <property type="entry name" value="Ser-Thr/Tyr_kinase_cat_dom"/>
</dbReference>
<dbReference type="eggNOG" id="ENOG502R8UW">
    <property type="taxonomic scope" value="Eukaryota"/>
</dbReference>
<evidence type="ECO:0000256" key="11">
    <source>
        <dbReference type="SAM" id="SignalP"/>
    </source>
</evidence>
<feature type="domain" description="Legume lectin" evidence="12">
    <location>
        <begin position="30"/>
        <end position="267"/>
    </location>
</feature>
<dbReference type="Pfam" id="PF07714">
    <property type="entry name" value="PK_Tyr_Ser-Thr"/>
    <property type="match status" value="1"/>
</dbReference>
<feature type="region of interest" description="Disordered" evidence="10">
    <location>
        <begin position="600"/>
        <end position="635"/>
    </location>
</feature>
<evidence type="ECO:0000313" key="15">
    <source>
        <dbReference type="Proteomes" id="UP000032141"/>
    </source>
</evidence>
<name>A0A0D3AZA5_BRAOL</name>
<evidence type="ECO:0000256" key="5">
    <source>
        <dbReference type="ARBA" id="ARBA00022741"/>
    </source>
</evidence>
<feature type="domain" description="Serine-threonine/tyrosine-protein kinase catalytic" evidence="13">
    <location>
        <begin position="478"/>
        <end position="582"/>
    </location>
</feature>
<keyword evidence="7" id="KW-1133">Transmembrane helix</keyword>
<organism evidence="14 15">
    <name type="scientific">Brassica oleracea var. oleracea</name>
    <dbReference type="NCBI Taxonomy" id="109376"/>
    <lineage>
        <taxon>Eukaryota</taxon>
        <taxon>Viridiplantae</taxon>
        <taxon>Streptophyta</taxon>
        <taxon>Embryophyta</taxon>
        <taxon>Tracheophyta</taxon>
        <taxon>Spermatophyta</taxon>
        <taxon>Magnoliopsida</taxon>
        <taxon>eudicotyledons</taxon>
        <taxon>Gunneridae</taxon>
        <taxon>Pentapetalae</taxon>
        <taxon>rosids</taxon>
        <taxon>malvids</taxon>
        <taxon>Brassicales</taxon>
        <taxon>Brassicaceae</taxon>
        <taxon>Brassiceae</taxon>
        <taxon>Brassica</taxon>
    </lineage>
</organism>
<dbReference type="InterPro" id="IPR013320">
    <property type="entry name" value="ConA-like_dom_sf"/>
</dbReference>
<dbReference type="SUPFAM" id="SSF49899">
    <property type="entry name" value="Concanavalin A-like lectins/glucanases"/>
    <property type="match status" value="1"/>
</dbReference>
<dbReference type="PANTHER" id="PTHR27007">
    <property type="match status" value="1"/>
</dbReference>
<dbReference type="STRING" id="109376.A0A0D3AZA5"/>
<dbReference type="GO" id="GO:0030246">
    <property type="term" value="F:carbohydrate binding"/>
    <property type="evidence" value="ECO:0007669"/>
    <property type="project" value="UniProtKB-KW"/>
</dbReference>
<evidence type="ECO:0000313" key="14">
    <source>
        <dbReference type="EnsemblPlants" id="Bo3g001400.1"/>
    </source>
</evidence>
<keyword evidence="6" id="KW-0067">ATP-binding</keyword>
<dbReference type="Gramene" id="Bo3g001400.1">
    <property type="protein sequence ID" value="Bo3g001400.1"/>
    <property type="gene ID" value="Bo3g001400"/>
</dbReference>
<dbReference type="OMA" id="HEPEIGR"/>
<keyword evidence="9" id="KW-0675">Receptor</keyword>
<dbReference type="GO" id="GO:0042742">
    <property type="term" value="P:defense response to bacterium"/>
    <property type="evidence" value="ECO:0007669"/>
    <property type="project" value="EnsemblPlants"/>
</dbReference>
<evidence type="ECO:0000256" key="4">
    <source>
        <dbReference type="ARBA" id="ARBA00022734"/>
    </source>
</evidence>
<dbReference type="InterPro" id="IPR001220">
    <property type="entry name" value="Legume_lectin_dom"/>
</dbReference>
<dbReference type="InterPro" id="IPR011009">
    <property type="entry name" value="Kinase-like_dom_sf"/>
</dbReference>
<keyword evidence="5" id="KW-0547">Nucleotide-binding</keyword>
<dbReference type="HOGENOM" id="CLU_000288_62_3_1"/>
<feature type="region of interest" description="Disordered" evidence="10">
    <location>
        <begin position="307"/>
        <end position="391"/>
    </location>
</feature>
<evidence type="ECO:0000259" key="13">
    <source>
        <dbReference type="Pfam" id="PF07714"/>
    </source>
</evidence>
<keyword evidence="15" id="KW-1185">Reference proteome</keyword>